<evidence type="ECO:0000313" key="2">
    <source>
        <dbReference type="EMBL" id="WOK07437.1"/>
    </source>
</evidence>
<keyword evidence="3" id="KW-1185">Reference proteome</keyword>
<gene>
    <name evidence="2" type="ORF">RT717_02225</name>
</gene>
<proteinExistence type="predicted"/>
<dbReference type="PROSITE" id="PS51257">
    <property type="entry name" value="PROKAR_LIPOPROTEIN"/>
    <property type="match status" value="1"/>
</dbReference>
<sequence>MFSKNQFKPWAMPALILSAAIFFTGCGGSDDPEPEETESPFVVSLAIQGSDNGFTYYSVPFSDVMTGSLSAVGQGIEQPGYYDFTQIGSTIYSIGGLDDVNVVGISKNEDGSLEQVGDISFVNSLSDIIKADDNTLVALELSATSDQVKFHTIDINSVAVKSTVSRPVSDLVSEYSAAYGGMRISGDYLYLAYYVSDPTTYNTPSTEQAEVAVYSYPAFEFQKIMTDSRVGPIGGFNVKAGLIKDEKGDVYALSHSNPANGYSQTTKSAGILKIESGATAFDEEYFLDIEELTGGKTTAHLMYLGDGKAFAEINMADRADQARWSDGPLRSAVIDLYAKTVTYISGVPEHAGQGRRLAAVHDGDFVYMCVPEATGIFVYKMDVKNFTATKGAEVEANFVAGFFKL</sequence>
<feature type="chain" id="PRO_5047471081" evidence="1">
    <location>
        <begin position="25"/>
        <end position="405"/>
    </location>
</feature>
<protein>
    <submittedName>
        <fullName evidence="2">DUF4374 domain-containing protein</fullName>
    </submittedName>
</protein>
<dbReference type="RefSeq" id="WP_317490115.1">
    <property type="nucleotide sequence ID" value="NZ_CP136051.1"/>
</dbReference>
<reference evidence="2 3" key="1">
    <citation type="journal article" date="2023" name="Microbiol. Resour. Announc.">
        <title>Complete Genome Sequence of Imperialibacter roseus strain P4T.</title>
        <authorList>
            <person name="Tizabi D.R."/>
            <person name="Bachvaroff T."/>
            <person name="Hill R.T."/>
        </authorList>
    </citation>
    <scope>NUCLEOTIDE SEQUENCE [LARGE SCALE GENOMIC DNA]</scope>
    <source>
        <strain evidence="2 3">P4T</strain>
    </source>
</reference>
<dbReference type="InterPro" id="IPR025401">
    <property type="entry name" value="DUF4374"/>
</dbReference>
<dbReference type="EMBL" id="CP136051">
    <property type="protein sequence ID" value="WOK07437.1"/>
    <property type="molecule type" value="Genomic_DNA"/>
</dbReference>
<evidence type="ECO:0000256" key="1">
    <source>
        <dbReference type="SAM" id="SignalP"/>
    </source>
</evidence>
<dbReference type="Proteomes" id="UP001302349">
    <property type="component" value="Chromosome"/>
</dbReference>
<organism evidence="2 3">
    <name type="scientific">Imperialibacter roseus</name>
    <dbReference type="NCBI Taxonomy" id="1324217"/>
    <lineage>
        <taxon>Bacteria</taxon>
        <taxon>Pseudomonadati</taxon>
        <taxon>Bacteroidota</taxon>
        <taxon>Cytophagia</taxon>
        <taxon>Cytophagales</taxon>
        <taxon>Flammeovirgaceae</taxon>
        <taxon>Imperialibacter</taxon>
    </lineage>
</organism>
<feature type="signal peptide" evidence="1">
    <location>
        <begin position="1"/>
        <end position="24"/>
    </location>
</feature>
<keyword evidence="1" id="KW-0732">Signal</keyword>
<dbReference type="Pfam" id="PF14298">
    <property type="entry name" value="DUF4374"/>
    <property type="match status" value="1"/>
</dbReference>
<accession>A0ABZ0ISF9</accession>
<evidence type="ECO:0000313" key="3">
    <source>
        <dbReference type="Proteomes" id="UP001302349"/>
    </source>
</evidence>
<name>A0ABZ0ISF9_9BACT</name>